<keyword evidence="12" id="KW-1185">Reference proteome</keyword>
<dbReference type="PANTHER" id="PTHR43442">
    <property type="entry name" value="GLUCONOKINASE-RELATED"/>
    <property type="match status" value="1"/>
</dbReference>
<keyword evidence="7 10" id="KW-0067">ATP-binding</keyword>
<keyword evidence="6 10" id="KW-0418">Kinase</keyword>
<dbReference type="CDD" id="cd02021">
    <property type="entry name" value="GntK"/>
    <property type="match status" value="1"/>
</dbReference>
<evidence type="ECO:0000313" key="11">
    <source>
        <dbReference type="EMBL" id="OIV35987.1"/>
    </source>
</evidence>
<evidence type="ECO:0000256" key="3">
    <source>
        <dbReference type="ARBA" id="ARBA00012054"/>
    </source>
</evidence>
<evidence type="ECO:0000256" key="8">
    <source>
        <dbReference type="ARBA" id="ARBA00023064"/>
    </source>
</evidence>
<dbReference type="GO" id="GO:0046316">
    <property type="term" value="F:gluconokinase activity"/>
    <property type="evidence" value="ECO:0007669"/>
    <property type="project" value="UniProtKB-EC"/>
</dbReference>
<dbReference type="Gene3D" id="3.40.50.300">
    <property type="entry name" value="P-loop containing nucleotide triphosphate hydrolases"/>
    <property type="match status" value="1"/>
</dbReference>
<evidence type="ECO:0000256" key="9">
    <source>
        <dbReference type="ARBA" id="ARBA00048090"/>
    </source>
</evidence>
<evidence type="ECO:0000256" key="1">
    <source>
        <dbReference type="ARBA" id="ARBA00004761"/>
    </source>
</evidence>
<dbReference type="GO" id="GO:0005737">
    <property type="term" value="C:cytoplasm"/>
    <property type="evidence" value="ECO:0007669"/>
    <property type="project" value="TreeGrafter"/>
</dbReference>
<dbReference type="STRING" id="1428644.BIV57_18595"/>
<proteinExistence type="inferred from homology"/>
<sequence>MTHSPHPPLVVVMGVAGAGKTTVAALLAERLGLPLAEADEFHPAANIAKMSAGIPLEDADRWPWLEAVKEWLRARHEDGTGGVVTCSALRRAYRDLLRTAAPEVAFLHLTGSRALLEDRIGHREGHFMSPAMLDSQLATLEPLGPDEPGTSLDIGPAPAALAAAAADRLPAR</sequence>
<dbReference type="EMBL" id="MLCF01000120">
    <property type="protein sequence ID" value="OIV35987.1"/>
    <property type="molecule type" value="Genomic_DNA"/>
</dbReference>
<evidence type="ECO:0000256" key="4">
    <source>
        <dbReference type="ARBA" id="ARBA00022679"/>
    </source>
</evidence>
<gene>
    <name evidence="11" type="ORF">BIV57_18595</name>
</gene>
<dbReference type="AlphaFoldDB" id="A0A1J7BBF5"/>
<dbReference type="OrthoDB" id="9795716at2"/>
<dbReference type="NCBIfam" id="TIGR01313">
    <property type="entry name" value="therm_gnt_kin"/>
    <property type="match status" value="1"/>
</dbReference>
<comment type="caution">
    <text evidence="11">The sequence shown here is derived from an EMBL/GenBank/DDBJ whole genome shotgun (WGS) entry which is preliminary data.</text>
</comment>
<keyword evidence="8" id="KW-0311">Gluconate utilization</keyword>
<evidence type="ECO:0000256" key="6">
    <source>
        <dbReference type="ARBA" id="ARBA00022777"/>
    </source>
</evidence>
<dbReference type="PANTHER" id="PTHR43442:SF3">
    <property type="entry name" value="GLUCONOKINASE-RELATED"/>
    <property type="match status" value="1"/>
</dbReference>
<accession>A0A1J7BBF5</accession>
<evidence type="ECO:0000256" key="7">
    <source>
        <dbReference type="ARBA" id="ARBA00022840"/>
    </source>
</evidence>
<comment type="pathway">
    <text evidence="1">Carbohydrate acid metabolism.</text>
</comment>
<evidence type="ECO:0000256" key="10">
    <source>
        <dbReference type="RuleBase" id="RU363066"/>
    </source>
</evidence>
<dbReference type="RefSeq" id="WP_071658035.1">
    <property type="nucleotide sequence ID" value="NZ_MLCF01000120.1"/>
</dbReference>
<dbReference type="EC" id="2.7.1.12" evidence="3 10"/>
<reference evidence="11 12" key="1">
    <citation type="submission" date="2016-10" db="EMBL/GenBank/DDBJ databases">
        <title>Genome sequence of Streptomyces gilvigriseus MUSC 26.</title>
        <authorList>
            <person name="Lee L.-H."/>
            <person name="Ser H.-L."/>
        </authorList>
    </citation>
    <scope>NUCLEOTIDE SEQUENCE [LARGE SCALE GENOMIC DNA]</scope>
    <source>
        <strain evidence="11 12">MUSC 26</strain>
    </source>
</reference>
<dbReference type="InterPro" id="IPR027417">
    <property type="entry name" value="P-loop_NTPase"/>
</dbReference>
<keyword evidence="5 10" id="KW-0547">Nucleotide-binding</keyword>
<dbReference type="SUPFAM" id="SSF52540">
    <property type="entry name" value="P-loop containing nucleoside triphosphate hydrolases"/>
    <property type="match status" value="1"/>
</dbReference>
<comment type="catalytic activity">
    <reaction evidence="9 10">
        <text>D-gluconate + ATP = 6-phospho-D-gluconate + ADP + H(+)</text>
        <dbReference type="Rhea" id="RHEA:19433"/>
        <dbReference type="ChEBI" id="CHEBI:15378"/>
        <dbReference type="ChEBI" id="CHEBI:18391"/>
        <dbReference type="ChEBI" id="CHEBI:30616"/>
        <dbReference type="ChEBI" id="CHEBI:58759"/>
        <dbReference type="ChEBI" id="CHEBI:456216"/>
        <dbReference type="EC" id="2.7.1.12"/>
    </reaction>
</comment>
<dbReference type="Pfam" id="PF13671">
    <property type="entry name" value="AAA_33"/>
    <property type="match status" value="1"/>
</dbReference>
<evidence type="ECO:0000256" key="2">
    <source>
        <dbReference type="ARBA" id="ARBA00008420"/>
    </source>
</evidence>
<dbReference type="Proteomes" id="UP000243342">
    <property type="component" value="Unassembled WGS sequence"/>
</dbReference>
<dbReference type="GO" id="GO:0005524">
    <property type="term" value="F:ATP binding"/>
    <property type="evidence" value="ECO:0007669"/>
    <property type="project" value="UniProtKB-KW"/>
</dbReference>
<evidence type="ECO:0000313" key="12">
    <source>
        <dbReference type="Proteomes" id="UP000243342"/>
    </source>
</evidence>
<dbReference type="InterPro" id="IPR006001">
    <property type="entry name" value="Therm_gnt_kin"/>
</dbReference>
<organism evidence="11 12">
    <name type="scientific">Mangrovactinospora gilvigrisea</name>
    <dbReference type="NCBI Taxonomy" id="1428644"/>
    <lineage>
        <taxon>Bacteria</taxon>
        <taxon>Bacillati</taxon>
        <taxon>Actinomycetota</taxon>
        <taxon>Actinomycetes</taxon>
        <taxon>Kitasatosporales</taxon>
        <taxon>Streptomycetaceae</taxon>
        <taxon>Mangrovactinospora</taxon>
    </lineage>
</organism>
<name>A0A1J7BBF5_9ACTN</name>
<dbReference type="FunFam" id="3.40.50.300:FF:000522">
    <property type="entry name" value="Gluconokinase"/>
    <property type="match status" value="1"/>
</dbReference>
<evidence type="ECO:0000256" key="5">
    <source>
        <dbReference type="ARBA" id="ARBA00022741"/>
    </source>
</evidence>
<dbReference type="GO" id="GO:0019521">
    <property type="term" value="P:D-gluconate metabolic process"/>
    <property type="evidence" value="ECO:0007669"/>
    <property type="project" value="UniProtKB-KW"/>
</dbReference>
<protein>
    <recommendedName>
        <fullName evidence="3 10">Gluconokinase</fullName>
        <ecNumber evidence="3 10">2.7.1.12</ecNumber>
    </recommendedName>
</protein>
<keyword evidence="4 10" id="KW-0808">Transferase</keyword>
<comment type="similarity">
    <text evidence="2 10">Belongs to the gluconokinase GntK/GntV family.</text>
</comment>